<evidence type="ECO:0000256" key="3">
    <source>
        <dbReference type="ARBA" id="ARBA00012356"/>
    </source>
</evidence>
<evidence type="ECO:0000256" key="9">
    <source>
        <dbReference type="ARBA" id="ARBA00023160"/>
    </source>
</evidence>
<dbReference type="Gene3D" id="3.40.47.10">
    <property type="match status" value="1"/>
</dbReference>
<evidence type="ECO:0000256" key="5">
    <source>
        <dbReference type="ARBA" id="ARBA00022516"/>
    </source>
</evidence>
<dbReference type="InterPro" id="IPR016039">
    <property type="entry name" value="Thiolase-like"/>
</dbReference>
<proteinExistence type="inferred from homology"/>
<comment type="catalytic activity">
    <reaction evidence="11">
        <text>(9Z)-hexadecenoyl-[ACP] + malonyl-[ACP] + H(+) = 3-oxo-(11Z)-octadecenoyl-[ACP] + holo-[ACP] + CO2</text>
        <dbReference type="Rhea" id="RHEA:55040"/>
        <dbReference type="Rhea" id="RHEA-COMP:9623"/>
        <dbReference type="Rhea" id="RHEA-COMP:9685"/>
        <dbReference type="Rhea" id="RHEA-COMP:10800"/>
        <dbReference type="Rhea" id="RHEA-COMP:14074"/>
        <dbReference type="ChEBI" id="CHEBI:15378"/>
        <dbReference type="ChEBI" id="CHEBI:16526"/>
        <dbReference type="ChEBI" id="CHEBI:64479"/>
        <dbReference type="ChEBI" id="CHEBI:78449"/>
        <dbReference type="ChEBI" id="CHEBI:83989"/>
        <dbReference type="ChEBI" id="CHEBI:138538"/>
        <dbReference type="EC" id="2.3.1.179"/>
    </reaction>
</comment>
<dbReference type="NCBIfam" id="TIGR03150">
    <property type="entry name" value="fabF"/>
    <property type="match status" value="1"/>
</dbReference>
<evidence type="ECO:0000256" key="12">
    <source>
        <dbReference type="PIRSR" id="PIRSR000447-1"/>
    </source>
</evidence>
<keyword evidence="8" id="KW-0443">Lipid metabolism</keyword>
<comment type="pathway">
    <text evidence="1 11">Lipid metabolism; fatty acid biosynthesis.</text>
</comment>
<protein>
    <recommendedName>
        <fullName evidence="4 11">3-oxoacyl-[acyl-carrier-protein] synthase 2</fullName>
        <ecNumber evidence="3 11">2.3.1.179</ecNumber>
    </recommendedName>
</protein>
<gene>
    <name evidence="15" type="ORF">MBAV_002199</name>
</gene>
<dbReference type="FunFam" id="3.40.47.10:FF:000009">
    <property type="entry name" value="3-oxoacyl-[acyl-carrier-protein] synthase 2"/>
    <property type="match status" value="1"/>
</dbReference>
<dbReference type="NCBIfam" id="NF004970">
    <property type="entry name" value="PRK06333.1"/>
    <property type="match status" value="1"/>
</dbReference>
<dbReference type="UniPathway" id="UPA00094"/>
<reference evidence="15 16" key="1">
    <citation type="submission" date="2015-02" db="EMBL/GenBank/DDBJ databases">
        <title>Single-cell genomics of uncultivated deep-branching MTB reveals a conserved set of magnetosome genes.</title>
        <authorList>
            <person name="Kolinko S."/>
            <person name="Richter M."/>
            <person name="Glockner F.O."/>
            <person name="Brachmann A."/>
            <person name="Schuler D."/>
        </authorList>
    </citation>
    <scope>NUCLEOTIDE SEQUENCE [LARGE SCALE GENOMIC DNA]</scope>
    <source>
        <strain evidence="15">TM-1</strain>
    </source>
</reference>
<dbReference type="Proteomes" id="UP000033423">
    <property type="component" value="Unassembled WGS sequence"/>
</dbReference>
<evidence type="ECO:0000256" key="6">
    <source>
        <dbReference type="ARBA" id="ARBA00022679"/>
    </source>
</evidence>
<evidence type="ECO:0000256" key="2">
    <source>
        <dbReference type="ARBA" id="ARBA00008467"/>
    </source>
</evidence>
<keyword evidence="16" id="KW-1185">Reference proteome</keyword>
<dbReference type="Pfam" id="PF00109">
    <property type="entry name" value="ketoacyl-synt"/>
    <property type="match status" value="1"/>
</dbReference>
<dbReference type="InterPro" id="IPR020841">
    <property type="entry name" value="PKS_Beta-ketoAc_synthase_dom"/>
</dbReference>
<dbReference type="CDD" id="cd00834">
    <property type="entry name" value="KAS_I_II"/>
    <property type="match status" value="1"/>
</dbReference>
<dbReference type="InterPro" id="IPR018201">
    <property type="entry name" value="Ketoacyl_synth_AS"/>
</dbReference>
<name>A0A0F3GUF4_9BACT</name>
<evidence type="ECO:0000256" key="13">
    <source>
        <dbReference type="RuleBase" id="RU003694"/>
    </source>
</evidence>
<dbReference type="InterPro" id="IPR017568">
    <property type="entry name" value="3-oxoacyl-ACP_synth-2"/>
</dbReference>
<keyword evidence="6 11" id="KW-0808">Transferase</keyword>
<keyword evidence="7" id="KW-0276">Fatty acid metabolism</keyword>
<feature type="active site" description="For beta-ketoacyl synthase activity" evidence="12">
    <location>
        <position position="164"/>
    </location>
</feature>
<comment type="similarity">
    <text evidence="2 11 13">Belongs to the thiolase-like superfamily. Beta-ketoacyl-ACP synthases family.</text>
</comment>
<dbReference type="EC" id="2.3.1.179" evidence="3 11"/>
<sequence length="416" mass="44758">MEKNRVVVTGLGVITPVGCGVDKTWNALLCGTSGIGKVTRFNDPNLPVQIVGEVDDFNPEDYIHPKEIKKMDRFIQFAMGASDMAMKDSGLKITEENSHRCGVIIGSGMGGLPTLEYYYKAYLDGGYKKVSPFFIPMMIINLAGGSVSMKYGMKGPNSAIVTACASGNHAIGEAFRLIQRGDADIMLTGGTESVLTPLAISGFAVMKALSRRNSEPHKASRPFDLNRDGFVMSEGCGIMAIESLPHAINRGARIYCEISGYGMSADAYHITAPSPEGEGAYRCMKVAIDDARISPQDIDYINAHGTSTKINDEMESIAIKNLFKEHAYKLAISATKSMTGHLLGAAGGVEGVICALSIYNGIIAPTINLDDPDPICNLDYVPHKARKADINYALSNSFGFGGTNACLVFKKYKDDF</sequence>
<dbReference type="Pfam" id="PF02801">
    <property type="entry name" value="Ketoacyl-synt_C"/>
    <property type="match status" value="1"/>
</dbReference>
<dbReference type="SMART" id="SM00825">
    <property type="entry name" value="PKS_KS"/>
    <property type="match status" value="1"/>
</dbReference>
<dbReference type="AlphaFoldDB" id="A0A0F3GUF4"/>
<organism evidence="15 16">
    <name type="scientific">Candidatus Magnetobacterium bavaricum</name>
    <dbReference type="NCBI Taxonomy" id="29290"/>
    <lineage>
        <taxon>Bacteria</taxon>
        <taxon>Pseudomonadati</taxon>
        <taxon>Nitrospirota</taxon>
        <taxon>Thermodesulfovibrionia</taxon>
        <taxon>Thermodesulfovibrionales</taxon>
        <taxon>Candidatus Magnetobacteriaceae</taxon>
        <taxon>Candidatus Magnetobacterium</taxon>
    </lineage>
</organism>
<evidence type="ECO:0000259" key="14">
    <source>
        <dbReference type="PROSITE" id="PS52004"/>
    </source>
</evidence>
<comment type="catalytic activity">
    <reaction evidence="11">
        <text>a fatty acyl-[ACP] + malonyl-[ACP] + H(+) = a 3-oxoacyl-[ACP] + holo-[ACP] + CO2</text>
        <dbReference type="Rhea" id="RHEA:22836"/>
        <dbReference type="Rhea" id="RHEA-COMP:9623"/>
        <dbReference type="Rhea" id="RHEA-COMP:9685"/>
        <dbReference type="Rhea" id="RHEA-COMP:9916"/>
        <dbReference type="Rhea" id="RHEA-COMP:14125"/>
        <dbReference type="ChEBI" id="CHEBI:15378"/>
        <dbReference type="ChEBI" id="CHEBI:16526"/>
        <dbReference type="ChEBI" id="CHEBI:64479"/>
        <dbReference type="ChEBI" id="CHEBI:78449"/>
        <dbReference type="ChEBI" id="CHEBI:78776"/>
        <dbReference type="ChEBI" id="CHEBI:138651"/>
    </reaction>
</comment>
<dbReference type="InterPro" id="IPR014030">
    <property type="entry name" value="Ketoacyl_synth_N"/>
</dbReference>
<dbReference type="PATRIC" id="fig|29290.4.peg.2925"/>
<dbReference type="EMBL" id="LACI01000945">
    <property type="protein sequence ID" value="KJU85609.1"/>
    <property type="molecule type" value="Genomic_DNA"/>
</dbReference>
<keyword evidence="10 11" id="KW-0012">Acyltransferase</keyword>
<dbReference type="PANTHER" id="PTHR11712">
    <property type="entry name" value="POLYKETIDE SYNTHASE-RELATED"/>
    <property type="match status" value="1"/>
</dbReference>
<evidence type="ECO:0000313" key="15">
    <source>
        <dbReference type="EMBL" id="KJU85609.1"/>
    </source>
</evidence>
<dbReference type="InterPro" id="IPR014031">
    <property type="entry name" value="Ketoacyl_synth_C"/>
</dbReference>
<comment type="caution">
    <text evidence="15">The sequence shown here is derived from an EMBL/GenBank/DDBJ whole genome shotgun (WGS) entry which is preliminary data.</text>
</comment>
<dbReference type="GO" id="GO:0006633">
    <property type="term" value="P:fatty acid biosynthetic process"/>
    <property type="evidence" value="ECO:0007669"/>
    <property type="project" value="UniProtKB-UniRule"/>
</dbReference>
<keyword evidence="9 11" id="KW-0275">Fatty acid biosynthesis</keyword>
<comment type="function">
    <text evidence="11">Involved in the type II fatty acid elongation cycle. Catalyzes the elongation of a wide range of acyl-ACP by the addition of two carbons from malonyl-ACP to an acyl acceptor. Can efficiently catalyze the conversion of palmitoleoyl-ACP (cis-hexadec-9-enoyl-ACP) to cis-vaccenoyl-ACP (cis-octadec-11-enoyl-ACP), an essential step in the thermal regulation of fatty acid composition.</text>
</comment>
<dbReference type="GO" id="GO:0005829">
    <property type="term" value="C:cytosol"/>
    <property type="evidence" value="ECO:0007669"/>
    <property type="project" value="TreeGrafter"/>
</dbReference>
<dbReference type="PROSITE" id="PS00606">
    <property type="entry name" value="KS3_1"/>
    <property type="match status" value="1"/>
</dbReference>
<dbReference type="GO" id="GO:0004315">
    <property type="term" value="F:3-oxoacyl-[acyl-carrier-protein] synthase activity"/>
    <property type="evidence" value="ECO:0007669"/>
    <property type="project" value="UniProtKB-UniRule"/>
</dbReference>
<dbReference type="PANTHER" id="PTHR11712:SF336">
    <property type="entry name" value="3-OXOACYL-[ACYL-CARRIER-PROTEIN] SYNTHASE, MITOCHONDRIAL"/>
    <property type="match status" value="1"/>
</dbReference>
<dbReference type="InterPro" id="IPR000794">
    <property type="entry name" value="Beta-ketoacyl_synthase"/>
</dbReference>
<evidence type="ECO:0000256" key="10">
    <source>
        <dbReference type="ARBA" id="ARBA00023315"/>
    </source>
</evidence>
<evidence type="ECO:0000313" key="16">
    <source>
        <dbReference type="Proteomes" id="UP000033423"/>
    </source>
</evidence>
<evidence type="ECO:0000256" key="8">
    <source>
        <dbReference type="ARBA" id="ARBA00023098"/>
    </source>
</evidence>
<evidence type="ECO:0000256" key="11">
    <source>
        <dbReference type="PIRNR" id="PIRNR000447"/>
    </source>
</evidence>
<evidence type="ECO:0000256" key="4">
    <source>
        <dbReference type="ARBA" id="ARBA00014657"/>
    </source>
</evidence>
<dbReference type="SUPFAM" id="SSF53901">
    <property type="entry name" value="Thiolase-like"/>
    <property type="match status" value="2"/>
</dbReference>
<feature type="domain" description="Ketosynthase family 3 (KS3)" evidence="14">
    <location>
        <begin position="3"/>
        <end position="411"/>
    </location>
</feature>
<accession>A0A0F3GUF4</accession>
<keyword evidence="5 11" id="KW-0444">Lipid biosynthesis</keyword>
<evidence type="ECO:0000256" key="7">
    <source>
        <dbReference type="ARBA" id="ARBA00022832"/>
    </source>
</evidence>
<evidence type="ECO:0000256" key="1">
    <source>
        <dbReference type="ARBA" id="ARBA00005194"/>
    </source>
</evidence>
<dbReference type="PIRSF" id="PIRSF000447">
    <property type="entry name" value="KAS_II"/>
    <property type="match status" value="1"/>
</dbReference>
<dbReference type="NCBIfam" id="NF005589">
    <property type="entry name" value="PRK07314.1"/>
    <property type="match status" value="1"/>
</dbReference>
<dbReference type="PROSITE" id="PS52004">
    <property type="entry name" value="KS3_2"/>
    <property type="match status" value="1"/>
</dbReference>